<evidence type="ECO:0000256" key="5">
    <source>
        <dbReference type="HAMAP-Rule" id="MF_00149"/>
    </source>
</evidence>
<proteinExistence type="inferred from homology"/>
<keyword evidence="9" id="KW-0255">Endonuclease</keyword>
<organism evidence="9 10">
    <name type="scientific">Ideonella lacteola</name>
    <dbReference type="NCBI Taxonomy" id="2984193"/>
    <lineage>
        <taxon>Bacteria</taxon>
        <taxon>Pseudomonadati</taxon>
        <taxon>Pseudomonadota</taxon>
        <taxon>Betaproteobacteria</taxon>
        <taxon>Burkholderiales</taxon>
        <taxon>Sphaerotilaceae</taxon>
        <taxon>Ideonella</taxon>
    </lineage>
</organism>
<dbReference type="InterPro" id="IPR014790">
    <property type="entry name" value="MutL_C"/>
</dbReference>
<reference evidence="9 10" key="1">
    <citation type="submission" date="2024-04" db="EMBL/GenBank/DDBJ databases">
        <title>Novel species of the genus Ideonella isolated from streams.</title>
        <authorList>
            <person name="Lu H."/>
        </authorList>
    </citation>
    <scope>NUCLEOTIDE SEQUENCE [LARGE SCALE GENOMIC DNA]</scope>
    <source>
        <strain evidence="9 10">DXS29W</strain>
    </source>
</reference>
<dbReference type="InterPro" id="IPR014721">
    <property type="entry name" value="Ribsml_uS5_D2-typ_fold_subgr"/>
</dbReference>
<dbReference type="PANTHER" id="PTHR10073">
    <property type="entry name" value="DNA MISMATCH REPAIR PROTEIN MLH, PMS, MUTL"/>
    <property type="match status" value="1"/>
</dbReference>
<feature type="region of interest" description="Disordered" evidence="6">
    <location>
        <begin position="340"/>
        <end position="393"/>
    </location>
</feature>
<dbReference type="InterPro" id="IPR042121">
    <property type="entry name" value="MutL_C_regsub"/>
</dbReference>
<dbReference type="SMART" id="SM00853">
    <property type="entry name" value="MutL_C"/>
    <property type="match status" value="1"/>
</dbReference>
<dbReference type="SUPFAM" id="SSF118116">
    <property type="entry name" value="DNA mismatch repair protein MutL"/>
    <property type="match status" value="1"/>
</dbReference>
<dbReference type="Gene3D" id="3.30.230.10">
    <property type="match status" value="1"/>
</dbReference>
<evidence type="ECO:0000256" key="6">
    <source>
        <dbReference type="SAM" id="MobiDB-lite"/>
    </source>
</evidence>
<evidence type="ECO:0000256" key="1">
    <source>
        <dbReference type="ARBA" id="ARBA00006082"/>
    </source>
</evidence>
<keyword evidence="4 5" id="KW-0234">DNA repair</keyword>
<keyword evidence="9" id="KW-0378">Hydrolase</keyword>
<dbReference type="InterPro" id="IPR020667">
    <property type="entry name" value="DNA_mismatch_repair_MutL"/>
</dbReference>
<dbReference type="PANTHER" id="PTHR10073:SF12">
    <property type="entry name" value="DNA MISMATCH REPAIR PROTEIN MLH1"/>
    <property type="match status" value="1"/>
</dbReference>
<dbReference type="InterPro" id="IPR014762">
    <property type="entry name" value="DNA_mismatch_repair_CS"/>
</dbReference>
<dbReference type="InterPro" id="IPR002099">
    <property type="entry name" value="MutL/Mlh/PMS"/>
</dbReference>
<dbReference type="InterPro" id="IPR020568">
    <property type="entry name" value="Ribosomal_Su5_D2-typ_SF"/>
</dbReference>
<dbReference type="Pfam" id="PF01119">
    <property type="entry name" value="DNA_mis_repair"/>
    <property type="match status" value="1"/>
</dbReference>
<dbReference type="Gene3D" id="3.30.1370.100">
    <property type="entry name" value="MutL, C-terminal domain, regulatory subdomain"/>
    <property type="match status" value="1"/>
</dbReference>
<dbReference type="InterPro" id="IPR036890">
    <property type="entry name" value="HATPase_C_sf"/>
</dbReference>
<comment type="caution">
    <text evidence="9">The sequence shown here is derived from an EMBL/GenBank/DDBJ whole genome shotgun (WGS) entry which is preliminary data.</text>
</comment>
<dbReference type="InterPro" id="IPR038973">
    <property type="entry name" value="MutL/Mlh/Pms-like"/>
</dbReference>
<dbReference type="EMBL" id="JBBUTG010000001">
    <property type="protein sequence ID" value="MEK8029849.1"/>
    <property type="molecule type" value="Genomic_DNA"/>
</dbReference>
<sequence>MTALAPDTDTQAAPARRPIRELPDELVSQIAAGEVVERPASVVRELVDNALDAGARQITVKLVAGGIRAIIIEDDGSGIPADELPLAIKRHATSKIRSLAELEGVSTMGFRGEALAAIASVSEMAIISRTADAPHAQRLDARSGELQPAARAVGTSIEVRELFFSTPARRKFLKSESTELAHATEAVRRHALARPDVGFAIWHEGKLVEQWRRATHEQRMADVLGADFVTESRAVDLAAGPMRVLGRAGLPEASRARADHQYAYVNGRYVRDKLVAHALRSAYEDVLHGQRQPAYVLFIDIDPTRVDVNVHPTKIEVRFRESGEVYSAVRRAVESVLAATGGSPMGRGVTDAQGSADTPTARADTQPGARPYPSSPASSPSAPPPFGGGGLPWTAQQQRLSLADLGMLYAREAPAPWSAAPAASAASAPAAWGSGAVASPASATPTATLETAAPTETASGADWPLGRALAQLSGVYVLAENAHGLVVVDMHAAHERIVYERLKAAARQAPLAAQPLLIPSTFAATPEEVAVAEARADDLAALGLDISALGPTTLAVRARPAALPDADPVVLARSVLRELAELAEADAGRLIERAQDEILATMACHGAVRANRRLTIEEMNALLRQMEATERADQCNHGRPTWRQVTMKELDALFLRGR</sequence>
<evidence type="ECO:0000256" key="2">
    <source>
        <dbReference type="ARBA" id="ARBA00021975"/>
    </source>
</evidence>
<dbReference type="Pfam" id="PF08676">
    <property type="entry name" value="MutL_C"/>
    <property type="match status" value="1"/>
</dbReference>
<evidence type="ECO:0000256" key="3">
    <source>
        <dbReference type="ARBA" id="ARBA00022763"/>
    </source>
</evidence>
<dbReference type="Gene3D" id="3.30.565.10">
    <property type="entry name" value="Histidine kinase-like ATPase, C-terminal domain"/>
    <property type="match status" value="1"/>
</dbReference>
<dbReference type="InterPro" id="IPR013507">
    <property type="entry name" value="DNA_mismatch_S5_2-like"/>
</dbReference>
<dbReference type="InterPro" id="IPR037198">
    <property type="entry name" value="MutL_C_sf"/>
</dbReference>
<dbReference type="InterPro" id="IPR042120">
    <property type="entry name" value="MutL_C_dimsub"/>
</dbReference>
<dbReference type="RefSeq" id="WP_341424182.1">
    <property type="nucleotide sequence ID" value="NZ_JBBUTG010000001.1"/>
</dbReference>
<keyword evidence="10" id="KW-1185">Reference proteome</keyword>
<dbReference type="SMART" id="SM01340">
    <property type="entry name" value="DNA_mis_repair"/>
    <property type="match status" value="1"/>
</dbReference>
<name>A0ABU9BL74_9BURK</name>
<dbReference type="SUPFAM" id="SSF54211">
    <property type="entry name" value="Ribosomal protein S5 domain 2-like"/>
    <property type="match status" value="1"/>
</dbReference>
<feature type="domain" description="DNA mismatch repair protein S5" evidence="8">
    <location>
        <begin position="220"/>
        <end position="338"/>
    </location>
</feature>
<accession>A0ABU9BL74</accession>
<dbReference type="Proteomes" id="UP001371218">
    <property type="component" value="Unassembled WGS sequence"/>
</dbReference>
<evidence type="ECO:0000313" key="9">
    <source>
        <dbReference type="EMBL" id="MEK8029849.1"/>
    </source>
</evidence>
<dbReference type="CDD" id="cd03482">
    <property type="entry name" value="MutL_Trans_MutL"/>
    <property type="match status" value="1"/>
</dbReference>
<feature type="compositionally biased region" description="Low complexity" evidence="6">
    <location>
        <begin position="367"/>
        <end position="380"/>
    </location>
</feature>
<comment type="function">
    <text evidence="5">This protein is involved in the repair of mismatches in DNA. It is required for dam-dependent methyl-directed DNA mismatch repair. May act as a 'molecular matchmaker', a protein that promotes the formation of a stable complex between two or more DNA-binding proteins in an ATP-dependent manner without itself being part of a final effector complex.</text>
</comment>
<dbReference type="HAMAP" id="MF_00149">
    <property type="entry name" value="DNA_mis_repair"/>
    <property type="match status" value="1"/>
</dbReference>
<dbReference type="Pfam" id="PF13589">
    <property type="entry name" value="HATPase_c_3"/>
    <property type="match status" value="1"/>
</dbReference>
<dbReference type="PROSITE" id="PS00058">
    <property type="entry name" value="DNA_MISMATCH_REPAIR_1"/>
    <property type="match status" value="1"/>
</dbReference>
<dbReference type="CDD" id="cd16926">
    <property type="entry name" value="HATPase_MutL-MLH-PMS-like"/>
    <property type="match status" value="1"/>
</dbReference>
<keyword evidence="9" id="KW-0540">Nuclease</keyword>
<protein>
    <recommendedName>
        <fullName evidence="2 5">DNA mismatch repair protein MutL</fullName>
    </recommendedName>
</protein>
<gene>
    <name evidence="5 9" type="primary">mutL</name>
    <name evidence="9" type="ORF">AACH06_03365</name>
</gene>
<evidence type="ECO:0000259" key="8">
    <source>
        <dbReference type="SMART" id="SM01340"/>
    </source>
</evidence>
<evidence type="ECO:0000259" key="7">
    <source>
        <dbReference type="SMART" id="SM00853"/>
    </source>
</evidence>
<keyword evidence="3 5" id="KW-0227">DNA damage</keyword>
<evidence type="ECO:0000256" key="4">
    <source>
        <dbReference type="ARBA" id="ARBA00023204"/>
    </source>
</evidence>
<dbReference type="Gene3D" id="3.30.1540.20">
    <property type="entry name" value="MutL, C-terminal domain, dimerisation subdomain"/>
    <property type="match status" value="1"/>
</dbReference>
<dbReference type="SUPFAM" id="SSF55874">
    <property type="entry name" value="ATPase domain of HSP90 chaperone/DNA topoisomerase II/histidine kinase"/>
    <property type="match status" value="1"/>
</dbReference>
<feature type="domain" description="MutL C-terminal dimerisation" evidence="7">
    <location>
        <begin position="468"/>
        <end position="614"/>
    </location>
</feature>
<dbReference type="NCBIfam" id="NF000949">
    <property type="entry name" value="PRK00095.1-2"/>
    <property type="match status" value="1"/>
</dbReference>
<evidence type="ECO:0000313" key="10">
    <source>
        <dbReference type="Proteomes" id="UP001371218"/>
    </source>
</evidence>
<dbReference type="NCBIfam" id="TIGR00585">
    <property type="entry name" value="mutl"/>
    <property type="match status" value="1"/>
</dbReference>
<dbReference type="GO" id="GO:0004519">
    <property type="term" value="F:endonuclease activity"/>
    <property type="evidence" value="ECO:0007669"/>
    <property type="project" value="UniProtKB-KW"/>
</dbReference>
<comment type="similarity">
    <text evidence="1 5">Belongs to the DNA mismatch repair MutL/HexB family.</text>
</comment>